<accession>A0ABX8R5H2</accession>
<dbReference type="InterPro" id="IPR025649">
    <property type="entry name" value="DUF4360"/>
</dbReference>
<reference evidence="2" key="1">
    <citation type="submission" date="2020-07" db="EMBL/GenBank/DDBJ databases">
        <authorList>
            <person name="Tarantini F.S."/>
            <person name="Hong K.W."/>
            <person name="Chan K.G."/>
        </authorList>
    </citation>
    <scope>NUCLEOTIDE SEQUENCE</scope>
    <source>
        <strain evidence="2">32-07</strain>
    </source>
</reference>
<dbReference type="PANTHER" id="PTHR38847">
    <property type="match status" value="1"/>
</dbReference>
<keyword evidence="1" id="KW-0732">Signal</keyword>
<dbReference type="Pfam" id="PF14273">
    <property type="entry name" value="DUF4360"/>
    <property type="match status" value="1"/>
</dbReference>
<evidence type="ECO:0000256" key="1">
    <source>
        <dbReference type="SAM" id="SignalP"/>
    </source>
</evidence>
<sequence length="218" mass="23174">MRKGIAISAAAAATLAVTATSAAPAVASEPLLTRGPDGVTIEIATVNGSGCPLGTAAIAVSEDKEAFTVTYSSYMAQAGGSAPPTDFRKNCQINMKVHVPQGFTYAIASTDHRGFAYLQPGASAVQLASYYFQGSKQTAEVPHHLPVGPYNKSWQFTDDVPVEQLVWKACGEERNFNINTQLRVDKGSSDASKVSFATMDSTDGSIKTTYHFAWKRCP</sequence>
<protein>
    <submittedName>
        <fullName evidence="2">DUF4360 domain-containing protein</fullName>
    </submittedName>
</protein>
<name>A0ABX8R5H2_9ACTN</name>
<organism evidence="2 3">
    <name type="scientific">Actinomadura graeca</name>
    <dbReference type="NCBI Taxonomy" id="2750812"/>
    <lineage>
        <taxon>Bacteria</taxon>
        <taxon>Bacillati</taxon>
        <taxon>Actinomycetota</taxon>
        <taxon>Actinomycetes</taxon>
        <taxon>Streptosporangiales</taxon>
        <taxon>Thermomonosporaceae</taxon>
        <taxon>Actinomadura</taxon>
    </lineage>
</organism>
<gene>
    <name evidence="2" type="ORF">AGRA3207_007175</name>
</gene>
<feature type="signal peptide" evidence="1">
    <location>
        <begin position="1"/>
        <end position="22"/>
    </location>
</feature>
<dbReference type="Proteomes" id="UP001049518">
    <property type="component" value="Chromosome"/>
</dbReference>
<evidence type="ECO:0000313" key="3">
    <source>
        <dbReference type="Proteomes" id="UP001049518"/>
    </source>
</evidence>
<dbReference type="EMBL" id="CP059572">
    <property type="protein sequence ID" value="QXJ25654.1"/>
    <property type="molecule type" value="Genomic_DNA"/>
</dbReference>
<keyword evidence="3" id="KW-1185">Reference proteome</keyword>
<dbReference type="PANTHER" id="PTHR38847:SF1">
    <property type="entry name" value="PSEUDOURIDINE SYNTHASE RSUA_RLUA-LIKE DOMAIN-CONTAINING PROTEIN"/>
    <property type="match status" value="1"/>
</dbReference>
<dbReference type="RefSeq" id="WP_231331781.1">
    <property type="nucleotide sequence ID" value="NZ_CP059572.1"/>
</dbReference>
<evidence type="ECO:0000313" key="2">
    <source>
        <dbReference type="EMBL" id="QXJ25654.1"/>
    </source>
</evidence>
<feature type="chain" id="PRO_5046798760" evidence="1">
    <location>
        <begin position="23"/>
        <end position="218"/>
    </location>
</feature>
<proteinExistence type="predicted"/>